<dbReference type="GeneID" id="23863147"/>
<name>C9ZU75_TRYB9</name>
<proteinExistence type="predicted"/>
<organism evidence="1 2">
    <name type="scientific">Trypanosoma brucei gambiense (strain MHOM/CI/86/DAL972)</name>
    <dbReference type="NCBI Taxonomy" id="679716"/>
    <lineage>
        <taxon>Eukaryota</taxon>
        <taxon>Discoba</taxon>
        <taxon>Euglenozoa</taxon>
        <taxon>Kinetoplastea</taxon>
        <taxon>Metakinetoplastina</taxon>
        <taxon>Trypanosomatida</taxon>
        <taxon>Trypanosomatidae</taxon>
        <taxon>Trypanosoma</taxon>
    </lineage>
</organism>
<dbReference type="RefSeq" id="XP_011775240.1">
    <property type="nucleotide sequence ID" value="XM_011776938.1"/>
</dbReference>
<sequence length="145" mass="17023">MIPLLLSFSPLLYLPLPRDKTQWLQQISPARYDIFLRCTSQSLRGQMRKWSEATARTRMSVRYFHHTTVSPEIFVITDETHKKDVKQQAVSNSAWQHFSPLLAHYAPFALTVDTSRIHHRVMTGCSGKRRVNMRRETMVSRSRKH</sequence>
<reference evidence="2" key="1">
    <citation type="journal article" date="2010" name="PLoS Negl. Trop. Dis.">
        <title>The genome sequence of Trypanosoma brucei gambiense, causative agent of chronic human african trypanosomiasis.</title>
        <authorList>
            <person name="Jackson A.P."/>
            <person name="Sanders M."/>
            <person name="Berry A."/>
            <person name="McQuillan J."/>
            <person name="Aslett M.A."/>
            <person name="Quail M.A."/>
            <person name="Chukualim B."/>
            <person name="Capewell P."/>
            <person name="MacLeod A."/>
            <person name="Melville S.E."/>
            <person name="Gibson W."/>
            <person name="Barry J.D."/>
            <person name="Berriman M."/>
            <person name="Hertz-Fowler C."/>
        </authorList>
    </citation>
    <scope>NUCLEOTIDE SEQUENCE [LARGE SCALE GENOMIC DNA]</scope>
    <source>
        <strain evidence="2">MHOM/CI/86/DAL972</strain>
    </source>
</reference>
<dbReference type="Proteomes" id="UP000002316">
    <property type="component" value="Chromosome 7"/>
</dbReference>
<dbReference type="EMBL" id="FN554970">
    <property type="protein sequence ID" value="CBH12961.1"/>
    <property type="molecule type" value="Genomic_DNA"/>
</dbReference>
<evidence type="ECO:0000313" key="1">
    <source>
        <dbReference type="EMBL" id="CBH12961.1"/>
    </source>
</evidence>
<accession>C9ZU75</accession>
<dbReference type="KEGG" id="tbg:TbgDal_VII8180"/>
<gene>
    <name evidence="1" type="ORF">TbgDal_VII8180</name>
</gene>
<dbReference type="AlphaFoldDB" id="C9ZU75"/>
<protein>
    <submittedName>
        <fullName evidence="1">Uncharacterized protein</fullName>
    </submittedName>
</protein>
<evidence type="ECO:0000313" key="2">
    <source>
        <dbReference type="Proteomes" id="UP000002316"/>
    </source>
</evidence>